<evidence type="ECO:0000256" key="1">
    <source>
        <dbReference type="ARBA" id="ARBA00010790"/>
    </source>
</evidence>
<proteinExistence type="inferred from homology"/>
<protein>
    <submittedName>
        <fullName evidence="7">GMC family oxidoreductase</fullName>
    </submittedName>
</protein>
<dbReference type="RefSeq" id="WP_207332708.1">
    <property type="nucleotide sequence ID" value="NZ_JAFMYW010000013.1"/>
</dbReference>
<organism evidence="7 8">
    <name type="scientific">Fibrella forsythiae</name>
    <dbReference type="NCBI Taxonomy" id="2817061"/>
    <lineage>
        <taxon>Bacteria</taxon>
        <taxon>Pseudomonadati</taxon>
        <taxon>Bacteroidota</taxon>
        <taxon>Cytophagia</taxon>
        <taxon>Cytophagales</taxon>
        <taxon>Spirosomataceae</taxon>
        <taxon>Fibrella</taxon>
    </lineage>
</organism>
<evidence type="ECO:0000313" key="7">
    <source>
        <dbReference type="EMBL" id="MBO0952757.1"/>
    </source>
</evidence>
<evidence type="ECO:0000313" key="8">
    <source>
        <dbReference type="Proteomes" id="UP000664628"/>
    </source>
</evidence>
<feature type="domain" description="Glucose-methanol-choline oxidoreductase C-terminal" evidence="6">
    <location>
        <begin position="405"/>
        <end position="517"/>
    </location>
</feature>
<dbReference type="PANTHER" id="PTHR46056">
    <property type="entry name" value="LONG-CHAIN-ALCOHOL OXIDASE"/>
    <property type="match status" value="1"/>
</dbReference>
<keyword evidence="8" id="KW-1185">Reference proteome</keyword>
<name>A0ABS3JV24_9BACT</name>
<dbReference type="EMBL" id="JAFMYW010000013">
    <property type="protein sequence ID" value="MBO0952757.1"/>
    <property type="molecule type" value="Genomic_DNA"/>
</dbReference>
<keyword evidence="2" id="KW-0285">Flavoprotein</keyword>
<evidence type="ECO:0000259" key="5">
    <source>
        <dbReference type="Pfam" id="PF00732"/>
    </source>
</evidence>
<dbReference type="SUPFAM" id="SSF54373">
    <property type="entry name" value="FAD-linked reductases, C-terminal domain"/>
    <property type="match status" value="1"/>
</dbReference>
<evidence type="ECO:0000256" key="4">
    <source>
        <dbReference type="ARBA" id="ARBA00023002"/>
    </source>
</evidence>
<dbReference type="Gene3D" id="3.50.50.60">
    <property type="entry name" value="FAD/NAD(P)-binding domain"/>
    <property type="match status" value="2"/>
</dbReference>
<feature type="domain" description="Glucose-methanol-choline oxidoreductase N-terminal" evidence="5">
    <location>
        <begin position="211"/>
        <end position="315"/>
    </location>
</feature>
<dbReference type="Pfam" id="PF05199">
    <property type="entry name" value="GMC_oxred_C"/>
    <property type="match status" value="1"/>
</dbReference>
<keyword evidence="3" id="KW-0274">FAD</keyword>
<gene>
    <name evidence="7" type="ORF">J2I46_29525</name>
</gene>
<sequence>MPTLSSNETSSQGRTYSTNDTVDAVVIGTGAGGAPLLARLAQAGLRVVALEAGPEKNPKTDYATDERAQNFLFWNDERLSAGQDPLAFGSNNSGTGVGGSTLHFTAYTPRAQPDDLRLQTEFGVAADWPVDFNEDIVPYYNEIEQFLGVSGPASYPWGPARTQSYPLPPLPLNGAAQLMQRGCADLGIRTSPAANAALSGRYFQPGVGWREACTNRGFCQAGCSIGAKASMDVTYLALARAHGAEIRPDSFVTSFDRDTQGRITTVIYIRDGQTYRQPCKAVFLCAGAVETPRLLLLNGLANSSGQVGRNLMAHTGLQIWGEFDEDVRPYKGIPGGLISEDMHRPFSNKSADFAGGYLLQSIGVMPVTYVKQRVRGTGLWGQALHDAMSRYNHVAGINILGDCLPYDHNYLELSDEKDVRGLPKPRVYFTNGENEKQMNAHADRIMREIWAAAGAKNVWAFPRSAHVIGTCRMGHSPDDSVVDANGRSFDVPNLYISDNSTFPSALSVNPALTIMALSLRTADKFLQQAG</sequence>
<accession>A0ABS3JV24</accession>
<dbReference type="InterPro" id="IPR000172">
    <property type="entry name" value="GMC_OxRdtase_N"/>
</dbReference>
<comment type="caution">
    <text evidence="7">The sequence shown here is derived from an EMBL/GenBank/DDBJ whole genome shotgun (WGS) entry which is preliminary data.</text>
</comment>
<evidence type="ECO:0000259" key="6">
    <source>
        <dbReference type="Pfam" id="PF05199"/>
    </source>
</evidence>
<reference evidence="7 8" key="1">
    <citation type="submission" date="2021-03" db="EMBL/GenBank/DDBJ databases">
        <title>Fibrella sp. HMF5405 genome sequencing and assembly.</title>
        <authorList>
            <person name="Kang H."/>
            <person name="Kim H."/>
            <person name="Bae S."/>
            <person name="Joh K."/>
        </authorList>
    </citation>
    <scope>NUCLEOTIDE SEQUENCE [LARGE SCALE GENOMIC DNA]</scope>
    <source>
        <strain evidence="7 8">HMF5405</strain>
    </source>
</reference>
<dbReference type="Proteomes" id="UP000664628">
    <property type="component" value="Unassembled WGS sequence"/>
</dbReference>
<dbReference type="InterPro" id="IPR007867">
    <property type="entry name" value="GMC_OxRtase_C"/>
</dbReference>
<evidence type="ECO:0000256" key="2">
    <source>
        <dbReference type="ARBA" id="ARBA00022630"/>
    </source>
</evidence>
<dbReference type="InterPro" id="IPR036188">
    <property type="entry name" value="FAD/NAD-bd_sf"/>
</dbReference>
<dbReference type="SUPFAM" id="SSF51905">
    <property type="entry name" value="FAD/NAD(P)-binding domain"/>
    <property type="match status" value="1"/>
</dbReference>
<dbReference type="Pfam" id="PF00732">
    <property type="entry name" value="GMC_oxred_N"/>
    <property type="match status" value="1"/>
</dbReference>
<comment type="similarity">
    <text evidence="1">Belongs to the GMC oxidoreductase family.</text>
</comment>
<dbReference type="PANTHER" id="PTHR46056:SF12">
    <property type="entry name" value="LONG-CHAIN-ALCOHOL OXIDASE"/>
    <property type="match status" value="1"/>
</dbReference>
<evidence type="ECO:0000256" key="3">
    <source>
        <dbReference type="ARBA" id="ARBA00022827"/>
    </source>
</evidence>
<keyword evidence="4" id="KW-0560">Oxidoreductase</keyword>